<reference evidence="5 6" key="1">
    <citation type="submission" date="2019-03" db="EMBL/GenBank/DDBJ databases">
        <authorList>
            <person name="Kox A.R. M."/>
        </authorList>
    </citation>
    <scope>NUCLEOTIDE SEQUENCE [LARGE SCALE GENOMIC DNA]</scope>
    <source>
        <strain evidence="5">MTUNDRAET4 annotated genome</strain>
        <plasmid evidence="6">3</plasmid>
    </source>
</reference>
<dbReference type="Gene3D" id="3.30.450.80">
    <property type="entry name" value="Transcription factor LuxR-like, autoinducer-binding domain"/>
    <property type="match status" value="1"/>
</dbReference>
<keyword evidence="2" id="KW-0238">DNA-binding</keyword>
<evidence type="ECO:0000256" key="1">
    <source>
        <dbReference type="ARBA" id="ARBA00023015"/>
    </source>
</evidence>
<dbReference type="GO" id="GO:0006355">
    <property type="term" value="P:regulation of DNA-templated transcription"/>
    <property type="evidence" value="ECO:0007669"/>
    <property type="project" value="InterPro"/>
</dbReference>
<dbReference type="Proteomes" id="UP000294360">
    <property type="component" value="Plasmid 3"/>
</dbReference>
<dbReference type="Pfam" id="PF03472">
    <property type="entry name" value="Autoind_bind"/>
    <property type="match status" value="1"/>
</dbReference>
<dbReference type="PRINTS" id="PR00038">
    <property type="entry name" value="HTHLUXR"/>
</dbReference>
<dbReference type="InterPro" id="IPR016032">
    <property type="entry name" value="Sig_transdc_resp-reg_C-effctor"/>
</dbReference>
<evidence type="ECO:0000313" key="5">
    <source>
        <dbReference type="EMBL" id="VFU17596.1"/>
    </source>
</evidence>
<dbReference type="EMBL" id="LR536452">
    <property type="protein sequence ID" value="VFU17596.1"/>
    <property type="molecule type" value="Genomic_DNA"/>
</dbReference>
<dbReference type="InterPro" id="IPR036693">
    <property type="entry name" value="TF_LuxR_autoind-bd_dom_sf"/>
</dbReference>
<evidence type="ECO:0000259" key="4">
    <source>
        <dbReference type="PROSITE" id="PS50043"/>
    </source>
</evidence>
<dbReference type="InterPro" id="IPR036388">
    <property type="entry name" value="WH-like_DNA-bd_sf"/>
</dbReference>
<gene>
    <name evidence="5" type="ORF">MTUNDRAET4_0135</name>
</gene>
<dbReference type="Pfam" id="PF00196">
    <property type="entry name" value="GerE"/>
    <property type="match status" value="1"/>
</dbReference>
<dbReference type="KEGG" id="mtun:MTUNDRAET4_0135.2"/>
<dbReference type="RefSeq" id="WP_134493385.1">
    <property type="nucleotide sequence ID" value="NZ_CP139087.1"/>
</dbReference>
<dbReference type="GO" id="GO:0003677">
    <property type="term" value="F:DNA binding"/>
    <property type="evidence" value="ECO:0007669"/>
    <property type="project" value="UniProtKB-KW"/>
</dbReference>
<dbReference type="InterPro" id="IPR005143">
    <property type="entry name" value="TF_LuxR_autoind-bd_dom"/>
</dbReference>
<proteinExistence type="predicted"/>
<evidence type="ECO:0000256" key="2">
    <source>
        <dbReference type="ARBA" id="ARBA00023125"/>
    </source>
</evidence>
<evidence type="ECO:0000313" key="6">
    <source>
        <dbReference type="Proteomes" id="UP000294360"/>
    </source>
</evidence>
<keyword evidence="3" id="KW-0804">Transcription</keyword>
<dbReference type="AlphaFoldDB" id="A0A4U8Z7R6"/>
<feature type="domain" description="HTH luxR-type" evidence="4">
    <location>
        <begin position="176"/>
        <end position="241"/>
    </location>
</feature>
<organism evidence="5 6">
    <name type="scientific">Methylocella tundrae</name>
    <dbReference type="NCBI Taxonomy" id="227605"/>
    <lineage>
        <taxon>Bacteria</taxon>
        <taxon>Pseudomonadati</taxon>
        <taxon>Pseudomonadota</taxon>
        <taxon>Alphaproteobacteria</taxon>
        <taxon>Hyphomicrobiales</taxon>
        <taxon>Beijerinckiaceae</taxon>
        <taxon>Methylocella</taxon>
    </lineage>
</organism>
<keyword evidence="1" id="KW-0805">Transcription regulation</keyword>
<dbReference type="SMART" id="SM00421">
    <property type="entry name" value="HTH_LUXR"/>
    <property type="match status" value="1"/>
</dbReference>
<dbReference type="PROSITE" id="PS50043">
    <property type="entry name" value="HTH_LUXR_2"/>
    <property type="match status" value="1"/>
</dbReference>
<dbReference type="Gene3D" id="1.10.10.10">
    <property type="entry name" value="Winged helix-like DNA-binding domain superfamily/Winged helix DNA-binding domain"/>
    <property type="match status" value="1"/>
</dbReference>
<dbReference type="CDD" id="cd06170">
    <property type="entry name" value="LuxR_C_like"/>
    <property type="match status" value="1"/>
</dbReference>
<evidence type="ECO:0000256" key="3">
    <source>
        <dbReference type="ARBA" id="ARBA00023163"/>
    </source>
</evidence>
<dbReference type="SUPFAM" id="SSF46894">
    <property type="entry name" value="C-terminal effector domain of the bipartite response regulators"/>
    <property type="match status" value="1"/>
</dbReference>
<dbReference type="SUPFAM" id="SSF75516">
    <property type="entry name" value="Pheromone-binding domain of LuxR-like quorum-sensing transcription factors"/>
    <property type="match status" value="1"/>
</dbReference>
<dbReference type="OrthoDB" id="3170288at2"/>
<sequence>MYNLDTLALGEILGLEATKSGDSLEAFTDKIREHFNLKNSIYVCPTFRPAEASLPFYLTNYDQRWVTHYTKENYQQIDPTFQVAMRSVAPRDWSLLPRSTPKVARFFDEAKDAGIGPHGITIPVHGPTPGTLGIFTVSSDDTDASWLGRRHPLVRDMVHVAHYLHQRACDEYADGPTIDPNVITKREIEALEFTSDGKTIAQISASMRISPETVKTHLDSARFKLKALNRVHAVARAIRTGLIR</sequence>
<dbReference type="PANTHER" id="PTHR44688">
    <property type="entry name" value="DNA-BINDING TRANSCRIPTIONAL ACTIVATOR DEVR_DOSR"/>
    <property type="match status" value="1"/>
</dbReference>
<geneLocation type="plasmid" evidence="5 6">
    <name>3</name>
</geneLocation>
<accession>A0A4U8Z7R6</accession>
<dbReference type="PANTHER" id="PTHR44688:SF16">
    <property type="entry name" value="DNA-BINDING TRANSCRIPTIONAL ACTIVATOR DEVR_DOSR"/>
    <property type="match status" value="1"/>
</dbReference>
<name>A0A4U8Z7R6_METTU</name>
<keyword evidence="5" id="KW-0614">Plasmid</keyword>
<protein>
    <submittedName>
        <fullName evidence="5">Transcriptional regulator, LuxR family</fullName>
    </submittedName>
</protein>
<dbReference type="InterPro" id="IPR000792">
    <property type="entry name" value="Tscrpt_reg_LuxR_C"/>
</dbReference>